<evidence type="ECO:0000256" key="2">
    <source>
        <dbReference type="ARBA" id="ARBA00022642"/>
    </source>
</evidence>
<proteinExistence type="inferred from homology"/>
<organism evidence="9 10">
    <name type="scientific">Amnibacterium kyonggiense</name>
    <dbReference type="NCBI Taxonomy" id="595671"/>
    <lineage>
        <taxon>Bacteria</taxon>
        <taxon>Bacillati</taxon>
        <taxon>Actinomycetota</taxon>
        <taxon>Actinomycetes</taxon>
        <taxon>Micrococcales</taxon>
        <taxon>Microbacteriaceae</taxon>
        <taxon>Amnibacterium</taxon>
    </lineage>
</organism>
<dbReference type="EMBL" id="SOAM01000004">
    <property type="protein sequence ID" value="TDS75056.1"/>
    <property type="molecule type" value="Genomic_DNA"/>
</dbReference>
<dbReference type="GO" id="GO:0019363">
    <property type="term" value="P:pyridine nucleotide biosynthetic process"/>
    <property type="evidence" value="ECO:0007669"/>
    <property type="project" value="UniProtKB-KW"/>
</dbReference>
<evidence type="ECO:0000256" key="4">
    <source>
        <dbReference type="ARBA" id="ARBA00022801"/>
    </source>
</evidence>
<dbReference type="InterPro" id="IPR036380">
    <property type="entry name" value="Isochorismatase-like_sf"/>
</dbReference>
<evidence type="ECO:0000256" key="5">
    <source>
        <dbReference type="ARBA" id="ARBA00037900"/>
    </source>
</evidence>
<evidence type="ECO:0000256" key="7">
    <source>
        <dbReference type="ARBA" id="ARBA00043224"/>
    </source>
</evidence>
<evidence type="ECO:0000313" key="9">
    <source>
        <dbReference type="EMBL" id="TDS75056.1"/>
    </source>
</evidence>
<dbReference type="GO" id="GO:0008936">
    <property type="term" value="F:nicotinamidase activity"/>
    <property type="evidence" value="ECO:0007669"/>
    <property type="project" value="UniProtKB-EC"/>
</dbReference>
<comment type="caution">
    <text evidence="9">The sequence shown here is derived from an EMBL/GenBank/DDBJ whole genome shotgun (WGS) entry which is preliminary data.</text>
</comment>
<accession>A0A4R7FF13</accession>
<dbReference type="GO" id="GO:0046872">
    <property type="term" value="F:metal ion binding"/>
    <property type="evidence" value="ECO:0007669"/>
    <property type="project" value="UniProtKB-KW"/>
</dbReference>
<protein>
    <recommendedName>
        <fullName evidence="6">nicotinamidase</fullName>
        <ecNumber evidence="6">3.5.1.19</ecNumber>
    </recommendedName>
    <alternativeName>
        <fullName evidence="7">Nicotinamide deamidase</fullName>
    </alternativeName>
</protein>
<evidence type="ECO:0000256" key="3">
    <source>
        <dbReference type="ARBA" id="ARBA00022723"/>
    </source>
</evidence>
<dbReference type="SUPFAM" id="SSF52499">
    <property type="entry name" value="Isochorismatase-like hydrolases"/>
    <property type="match status" value="1"/>
</dbReference>
<dbReference type="Gene3D" id="3.40.50.850">
    <property type="entry name" value="Isochorismatase-like"/>
    <property type="match status" value="1"/>
</dbReference>
<dbReference type="PANTHER" id="PTHR11080">
    <property type="entry name" value="PYRAZINAMIDASE/NICOTINAMIDASE"/>
    <property type="match status" value="1"/>
</dbReference>
<evidence type="ECO:0000313" key="10">
    <source>
        <dbReference type="Proteomes" id="UP000295344"/>
    </source>
</evidence>
<evidence type="ECO:0000256" key="6">
    <source>
        <dbReference type="ARBA" id="ARBA00039017"/>
    </source>
</evidence>
<keyword evidence="3" id="KW-0479">Metal-binding</keyword>
<comment type="pathway">
    <text evidence="5">Cofactor biosynthesis; nicotinate biosynthesis; nicotinate from nicotinamide: step 1/1.</text>
</comment>
<dbReference type="PANTHER" id="PTHR11080:SF2">
    <property type="entry name" value="LD05707P"/>
    <property type="match status" value="1"/>
</dbReference>
<dbReference type="InterPro" id="IPR052347">
    <property type="entry name" value="Isochorismatase_Nicotinamidase"/>
</dbReference>
<dbReference type="AlphaFoldDB" id="A0A4R7FF13"/>
<comment type="similarity">
    <text evidence="1">Belongs to the isochorismatase family.</text>
</comment>
<keyword evidence="10" id="KW-1185">Reference proteome</keyword>
<dbReference type="OrthoDB" id="9791276at2"/>
<evidence type="ECO:0000259" key="8">
    <source>
        <dbReference type="Pfam" id="PF00857"/>
    </source>
</evidence>
<feature type="domain" description="Isochorismatase-like" evidence="8">
    <location>
        <begin position="5"/>
        <end position="188"/>
    </location>
</feature>
<reference evidence="9 10" key="1">
    <citation type="submission" date="2019-03" db="EMBL/GenBank/DDBJ databases">
        <title>Genomic Encyclopedia of Archaeal and Bacterial Type Strains, Phase II (KMG-II): from individual species to whole genera.</title>
        <authorList>
            <person name="Goeker M."/>
        </authorList>
    </citation>
    <scope>NUCLEOTIDE SEQUENCE [LARGE SCALE GENOMIC DNA]</scope>
    <source>
        <strain evidence="9 10">DSM 24782</strain>
    </source>
</reference>
<dbReference type="CDD" id="cd01011">
    <property type="entry name" value="nicotinamidase"/>
    <property type="match status" value="1"/>
</dbReference>
<keyword evidence="2" id="KW-0662">Pyridine nucleotide biosynthesis</keyword>
<dbReference type="InterPro" id="IPR000868">
    <property type="entry name" value="Isochorismatase-like_dom"/>
</dbReference>
<keyword evidence="4" id="KW-0378">Hydrolase</keyword>
<evidence type="ECO:0000256" key="1">
    <source>
        <dbReference type="ARBA" id="ARBA00006336"/>
    </source>
</evidence>
<gene>
    <name evidence="9" type="ORF">CLV52_3581</name>
</gene>
<sequence length="190" mass="19829">MTRGLLIVDVQNDFTEGGALGVDGGAAVAQRISEHLAAHRDEYALVAASRDWHDGGNDNGGHFATSAAPDFTVTWPVHCVAGTPGAEYHPALDTSDIEVHVRKGQGKPAYSAFEGTTEDGRSLAEVLAERGITDLDVVGIATDYCVRASALDALESGERVRVLTDLVAGVAPETSAAALEEFRAVGVETV</sequence>
<dbReference type="Proteomes" id="UP000295344">
    <property type="component" value="Unassembled WGS sequence"/>
</dbReference>
<dbReference type="RefSeq" id="WP_133767703.1">
    <property type="nucleotide sequence ID" value="NZ_BAAARP010000001.1"/>
</dbReference>
<name>A0A4R7FF13_9MICO</name>
<dbReference type="Pfam" id="PF00857">
    <property type="entry name" value="Isochorismatase"/>
    <property type="match status" value="1"/>
</dbReference>
<dbReference type="EC" id="3.5.1.19" evidence="6"/>